<dbReference type="EMBL" id="MGAL01000037">
    <property type="protein sequence ID" value="OGK46962.1"/>
    <property type="molecule type" value="Genomic_DNA"/>
</dbReference>
<dbReference type="Proteomes" id="UP000177141">
    <property type="component" value="Unassembled WGS sequence"/>
</dbReference>
<proteinExistence type="predicted"/>
<name>A0A1F7IUC2_9BACT</name>
<accession>A0A1F7IUC2</accession>
<reference evidence="1 2" key="1">
    <citation type="journal article" date="2016" name="Nat. Commun.">
        <title>Thousands of microbial genomes shed light on interconnected biogeochemical processes in an aquifer system.</title>
        <authorList>
            <person name="Anantharaman K."/>
            <person name="Brown C.T."/>
            <person name="Hug L.A."/>
            <person name="Sharon I."/>
            <person name="Castelle C.J."/>
            <person name="Probst A.J."/>
            <person name="Thomas B.C."/>
            <person name="Singh A."/>
            <person name="Wilkins M.J."/>
            <person name="Karaoz U."/>
            <person name="Brodie E.L."/>
            <person name="Williams K.H."/>
            <person name="Hubbard S.S."/>
            <person name="Banfield J.F."/>
        </authorList>
    </citation>
    <scope>NUCLEOTIDE SEQUENCE [LARGE SCALE GENOMIC DNA]</scope>
</reference>
<protein>
    <recommendedName>
        <fullName evidence="3">Toxin</fullName>
    </recommendedName>
</protein>
<evidence type="ECO:0008006" key="3">
    <source>
        <dbReference type="Google" id="ProtNLM"/>
    </source>
</evidence>
<evidence type="ECO:0000313" key="1">
    <source>
        <dbReference type="EMBL" id="OGK46962.1"/>
    </source>
</evidence>
<gene>
    <name evidence="1" type="ORF">A3A93_00195</name>
</gene>
<dbReference type="STRING" id="1802061.A3A93_00195"/>
<comment type="caution">
    <text evidence="1">The sequence shown here is derived from an EMBL/GenBank/DDBJ whole genome shotgun (WGS) entry which is preliminary data.</text>
</comment>
<sequence>MDSDYDYNEEKNQLLKESRGISFEDIINAIEDGYLIANIPHFKKEKYKNQFLLLVKFQNSIYVVPYVKDKKHKKLFLKTIYKSRRFTKIYLKQ</sequence>
<dbReference type="AlphaFoldDB" id="A0A1F7IUC2"/>
<evidence type="ECO:0000313" key="2">
    <source>
        <dbReference type="Proteomes" id="UP000177141"/>
    </source>
</evidence>
<organism evidence="1 2">
    <name type="scientific">Candidatus Roizmanbacteria bacterium RIFCSPLOWO2_01_FULL_38_12</name>
    <dbReference type="NCBI Taxonomy" id="1802061"/>
    <lineage>
        <taxon>Bacteria</taxon>
        <taxon>Candidatus Roizmaniibacteriota</taxon>
    </lineage>
</organism>